<protein>
    <recommendedName>
        <fullName evidence="1">Mos1 transposase HTH domain-containing protein</fullName>
    </recommendedName>
</protein>
<dbReference type="InterPro" id="IPR052709">
    <property type="entry name" value="Transposase-MT_Hybrid"/>
</dbReference>
<keyword evidence="3" id="KW-1185">Reference proteome</keyword>
<feature type="domain" description="Mos1 transposase HTH" evidence="1">
    <location>
        <begin position="19"/>
        <end position="63"/>
    </location>
</feature>
<accession>A0ABY6L5F9</accession>
<evidence type="ECO:0000259" key="1">
    <source>
        <dbReference type="Pfam" id="PF17906"/>
    </source>
</evidence>
<evidence type="ECO:0000313" key="2">
    <source>
        <dbReference type="EMBL" id="UYV75148.1"/>
    </source>
</evidence>
<dbReference type="Pfam" id="PF17906">
    <property type="entry name" value="HTH_48"/>
    <property type="match status" value="1"/>
</dbReference>
<name>A0ABY6L5F9_9ARAC</name>
<dbReference type="PANTHER" id="PTHR46060:SF3">
    <property type="entry name" value="PROTEIN GVQW3"/>
    <property type="match status" value="1"/>
</dbReference>
<organism evidence="2 3">
    <name type="scientific">Cordylochernes scorpioides</name>
    <dbReference type="NCBI Taxonomy" id="51811"/>
    <lineage>
        <taxon>Eukaryota</taxon>
        <taxon>Metazoa</taxon>
        <taxon>Ecdysozoa</taxon>
        <taxon>Arthropoda</taxon>
        <taxon>Chelicerata</taxon>
        <taxon>Arachnida</taxon>
        <taxon>Pseudoscorpiones</taxon>
        <taxon>Cheliferoidea</taxon>
        <taxon>Chernetidae</taxon>
        <taxon>Cordylochernes</taxon>
    </lineage>
</organism>
<dbReference type="PANTHER" id="PTHR46060">
    <property type="entry name" value="MARINER MOS1 TRANSPOSASE-LIKE PROTEIN"/>
    <property type="match status" value="1"/>
</dbReference>
<proteinExistence type="predicted"/>
<dbReference type="InterPro" id="IPR041426">
    <property type="entry name" value="Mos1_HTH"/>
</dbReference>
<sequence>MISLLLRRPSVTNEMEDQRICIKFCVKNGFKGAEIFWMLQTAYRDAVMSRRRVFEWYKRFKEGWEETADNERSGRPFTSTMPEKVDKVLELIRFKSARSSLVADIMKVRNKEPQIKLHWVVGHSGVNGNELGERAAKGRKNVHDDERSGRPVTATDNAAVAAVRNVVEADRRVTIDEIMIRLPPGIEIGRSSIGTIMSDVLDYRKVCA</sequence>
<dbReference type="EMBL" id="CP092874">
    <property type="protein sequence ID" value="UYV75148.1"/>
    <property type="molecule type" value="Genomic_DNA"/>
</dbReference>
<dbReference type="Gene3D" id="1.10.10.1450">
    <property type="match status" value="1"/>
</dbReference>
<gene>
    <name evidence="2" type="ORF">LAZ67_12002653</name>
</gene>
<dbReference type="Proteomes" id="UP001235939">
    <property type="component" value="Chromosome 12"/>
</dbReference>
<reference evidence="2 3" key="1">
    <citation type="submission" date="2022-01" db="EMBL/GenBank/DDBJ databases">
        <title>A chromosomal length assembly of Cordylochernes scorpioides.</title>
        <authorList>
            <person name="Zeh D."/>
            <person name="Zeh J."/>
        </authorList>
    </citation>
    <scope>NUCLEOTIDE SEQUENCE [LARGE SCALE GENOMIC DNA]</scope>
    <source>
        <strain evidence="2">IN4F17</strain>
        <tissue evidence="2">Whole Body</tissue>
    </source>
</reference>
<evidence type="ECO:0000313" key="3">
    <source>
        <dbReference type="Proteomes" id="UP001235939"/>
    </source>
</evidence>